<dbReference type="GO" id="GO:0005634">
    <property type="term" value="C:nucleus"/>
    <property type="evidence" value="ECO:0007669"/>
    <property type="project" value="TreeGrafter"/>
</dbReference>
<sequence>MPSRLHHGRHRLAFALTMILAIHTSFAWPTVEAQLCQPDKEERASDNNDHHIDVQVSKEAAGSDVDPTCALKHSNAHWQFATPMHVAAYNGRSESIQWLLEEGCDVNSCDENGVTPLHAAAASSVGEAVMPLLIANRANVNAVNCTGQTPLHYCAANNRLHGAATLLSNEANIHAMTASMDTALHLANFHQDEEMIDLLLGFGADPVQRNTLGHLAWQSTTTKGL</sequence>
<feature type="repeat" description="ANK" evidence="3">
    <location>
        <begin position="179"/>
        <end position="211"/>
    </location>
</feature>
<gene>
    <name evidence="5" type="ORF">Ae201684_003835</name>
</gene>
<proteinExistence type="predicted"/>
<feature type="repeat" description="ANK" evidence="3">
    <location>
        <begin position="112"/>
        <end position="145"/>
    </location>
</feature>
<keyword evidence="4" id="KW-0732">Signal</keyword>
<dbReference type="PANTHER" id="PTHR24201">
    <property type="entry name" value="ANK_REP_REGION DOMAIN-CONTAINING PROTEIN"/>
    <property type="match status" value="1"/>
</dbReference>
<comment type="caution">
    <text evidence="5">The sequence shown here is derived from an EMBL/GenBank/DDBJ whole genome shotgun (WGS) entry which is preliminary data.</text>
</comment>
<dbReference type="SMART" id="SM00248">
    <property type="entry name" value="ANK"/>
    <property type="match status" value="4"/>
</dbReference>
<dbReference type="Pfam" id="PF12796">
    <property type="entry name" value="Ank_2"/>
    <property type="match status" value="1"/>
</dbReference>
<evidence type="ECO:0000256" key="3">
    <source>
        <dbReference type="PROSITE-ProRule" id="PRU00023"/>
    </source>
</evidence>
<dbReference type="PROSITE" id="PS50297">
    <property type="entry name" value="ANK_REP_REGION"/>
    <property type="match status" value="3"/>
</dbReference>
<feature type="repeat" description="ANK" evidence="3">
    <location>
        <begin position="79"/>
        <end position="111"/>
    </location>
</feature>
<keyword evidence="1" id="KW-0677">Repeat</keyword>
<name>A0A6G0XKW5_9STRA</name>
<feature type="chain" id="PRO_5026309706" evidence="4">
    <location>
        <begin position="28"/>
        <end position="225"/>
    </location>
</feature>
<keyword evidence="6" id="KW-1185">Reference proteome</keyword>
<dbReference type="Proteomes" id="UP000481153">
    <property type="component" value="Unassembled WGS sequence"/>
</dbReference>
<protein>
    <submittedName>
        <fullName evidence="5">Uncharacterized protein</fullName>
    </submittedName>
</protein>
<feature type="repeat" description="ANK" evidence="3">
    <location>
        <begin position="146"/>
        <end position="178"/>
    </location>
</feature>
<dbReference type="VEuPathDB" id="FungiDB:AeMF1_013480"/>
<organism evidence="5 6">
    <name type="scientific">Aphanomyces euteiches</name>
    <dbReference type="NCBI Taxonomy" id="100861"/>
    <lineage>
        <taxon>Eukaryota</taxon>
        <taxon>Sar</taxon>
        <taxon>Stramenopiles</taxon>
        <taxon>Oomycota</taxon>
        <taxon>Saprolegniomycetes</taxon>
        <taxon>Saprolegniales</taxon>
        <taxon>Verrucalvaceae</taxon>
        <taxon>Aphanomyces</taxon>
    </lineage>
</organism>
<dbReference type="InterPro" id="IPR036770">
    <property type="entry name" value="Ankyrin_rpt-contain_sf"/>
</dbReference>
<dbReference type="PANTHER" id="PTHR24201:SF16">
    <property type="entry name" value="ANKYRIN-1-LIKE-RELATED"/>
    <property type="match status" value="1"/>
</dbReference>
<dbReference type="InterPro" id="IPR002110">
    <property type="entry name" value="Ankyrin_rpt"/>
</dbReference>
<reference evidence="5 6" key="1">
    <citation type="submission" date="2019-07" db="EMBL/GenBank/DDBJ databases">
        <title>Genomics analysis of Aphanomyces spp. identifies a new class of oomycete effector associated with host adaptation.</title>
        <authorList>
            <person name="Gaulin E."/>
        </authorList>
    </citation>
    <scope>NUCLEOTIDE SEQUENCE [LARGE SCALE GENOMIC DNA]</scope>
    <source>
        <strain evidence="5 6">ATCC 201684</strain>
    </source>
</reference>
<dbReference type="EMBL" id="VJMJ01000043">
    <property type="protein sequence ID" value="KAF0740794.1"/>
    <property type="molecule type" value="Genomic_DNA"/>
</dbReference>
<dbReference type="SUPFAM" id="SSF48403">
    <property type="entry name" value="Ankyrin repeat"/>
    <property type="match status" value="1"/>
</dbReference>
<dbReference type="Pfam" id="PF00023">
    <property type="entry name" value="Ank"/>
    <property type="match status" value="1"/>
</dbReference>
<keyword evidence="2 3" id="KW-0040">ANK repeat</keyword>
<dbReference type="Gene3D" id="1.25.40.20">
    <property type="entry name" value="Ankyrin repeat-containing domain"/>
    <property type="match status" value="2"/>
</dbReference>
<evidence type="ECO:0000256" key="1">
    <source>
        <dbReference type="ARBA" id="ARBA00022737"/>
    </source>
</evidence>
<feature type="signal peptide" evidence="4">
    <location>
        <begin position="1"/>
        <end position="27"/>
    </location>
</feature>
<evidence type="ECO:0000256" key="4">
    <source>
        <dbReference type="SAM" id="SignalP"/>
    </source>
</evidence>
<accession>A0A6G0XKW5</accession>
<dbReference type="PROSITE" id="PS50088">
    <property type="entry name" value="ANK_REPEAT"/>
    <property type="match status" value="4"/>
</dbReference>
<evidence type="ECO:0000313" key="6">
    <source>
        <dbReference type="Proteomes" id="UP000481153"/>
    </source>
</evidence>
<dbReference type="InterPro" id="IPR050776">
    <property type="entry name" value="Ank_Repeat/CDKN_Inhibitor"/>
</dbReference>
<evidence type="ECO:0000313" key="5">
    <source>
        <dbReference type="EMBL" id="KAF0740794.1"/>
    </source>
</evidence>
<dbReference type="AlphaFoldDB" id="A0A6G0XKW5"/>
<evidence type="ECO:0000256" key="2">
    <source>
        <dbReference type="ARBA" id="ARBA00023043"/>
    </source>
</evidence>